<dbReference type="Gene3D" id="2.10.109.10">
    <property type="entry name" value="Umud Fragment, subunit A"/>
    <property type="match status" value="1"/>
</dbReference>
<protein>
    <recommendedName>
        <fullName evidence="4 7">Signal peptidase I</fullName>
        <ecNumber evidence="4 7">3.4.21.89</ecNumber>
    </recommendedName>
</protein>
<dbReference type="InterPro" id="IPR036286">
    <property type="entry name" value="LexA/Signal_pep-like_sf"/>
</dbReference>
<dbReference type="InterPro" id="IPR019757">
    <property type="entry name" value="Pept_S26A_signal_pept_1_Lys-AS"/>
</dbReference>
<sequence>MEKVRRENKIFEWYDSLVFALAVIVLVFVFVCRIIVVSGSSMEPTLQGGDRVVVQSMLYKPHRGDVVVVDSYIEYGDPLVKRIIAVGGDTVDIDFETGEVSVNGEVLDEPYISAPTQQSFDVEFPLTVPQGKVFLMGDNRPHSTDSRSSQVGLIDERSILGKVLFRIAPLNRLGKIA</sequence>
<dbReference type="SUPFAM" id="SSF51306">
    <property type="entry name" value="LexA/Signal peptidase"/>
    <property type="match status" value="1"/>
</dbReference>
<dbReference type="EMBL" id="JBBMFA010000113">
    <property type="protein sequence ID" value="MEQ2521667.1"/>
    <property type="molecule type" value="Genomic_DNA"/>
</dbReference>
<reference evidence="10 11" key="1">
    <citation type="submission" date="2024-03" db="EMBL/GenBank/DDBJ databases">
        <title>Human intestinal bacterial collection.</title>
        <authorList>
            <person name="Pauvert C."/>
            <person name="Hitch T.C.A."/>
            <person name="Clavel T."/>
        </authorList>
    </citation>
    <scope>NUCLEOTIDE SEQUENCE [LARGE SCALE GENOMIC DNA]</scope>
    <source>
        <strain evidence="10 11">CLA-JM-H11</strain>
    </source>
</reference>
<dbReference type="InterPro" id="IPR000223">
    <property type="entry name" value="Pept_S26A_signal_pept_1"/>
</dbReference>
<evidence type="ECO:0000256" key="1">
    <source>
        <dbReference type="ARBA" id="ARBA00000677"/>
    </source>
</evidence>
<keyword evidence="7" id="KW-0812">Transmembrane</keyword>
<evidence type="ECO:0000313" key="10">
    <source>
        <dbReference type="EMBL" id="MEQ2521667.1"/>
    </source>
</evidence>
<dbReference type="Pfam" id="PF10502">
    <property type="entry name" value="Peptidase_S26"/>
    <property type="match status" value="1"/>
</dbReference>
<feature type="domain" description="Peptidase S26" evidence="9">
    <location>
        <begin position="11"/>
        <end position="167"/>
    </location>
</feature>
<dbReference type="PRINTS" id="PR00727">
    <property type="entry name" value="LEADERPTASE"/>
</dbReference>
<name>A0ABV1GII8_9FIRM</name>
<evidence type="ECO:0000256" key="7">
    <source>
        <dbReference type="RuleBase" id="RU003993"/>
    </source>
</evidence>
<comment type="catalytic activity">
    <reaction evidence="1 7">
        <text>Cleavage of hydrophobic, N-terminal signal or leader sequences from secreted and periplasmic proteins.</text>
        <dbReference type="EC" id="3.4.21.89"/>
    </reaction>
</comment>
<evidence type="ECO:0000256" key="8">
    <source>
        <dbReference type="RuleBase" id="RU362042"/>
    </source>
</evidence>
<dbReference type="Proteomes" id="UP001477672">
    <property type="component" value="Unassembled WGS sequence"/>
</dbReference>
<evidence type="ECO:0000313" key="11">
    <source>
        <dbReference type="Proteomes" id="UP001477672"/>
    </source>
</evidence>
<dbReference type="PROSITE" id="PS00760">
    <property type="entry name" value="SPASE_I_2"/>
    <property type="match status" value="1"/>
</dbReference>
<evidence type="ECO:0000259" key="9">
    <source>
        <dbReference type="Pfam" id="PF10502"/>
    </source>
</evidence>
<evidence type="ECO:0000256" key="6">
    <source>
        <dbReference type="ARBA" id="ARBA00022801"/>
    </source>
</evidence>
<comment type="similarity">
    <text evidence="3 8">Belongs to the peptidase S26 family.</text>
</comment>
<dbReference type="InterPro" id="IPR019533">
    <property type="entry name" value="Peptidase_S26"/>
</dbReference>
<evidence type="ECO:0000256" key="4">
    <source>
        <dbReference type="ARBA" id="ARBA00013208"/>
    </source>
</evidence>
<proteinExistence type="inferred from homology"/>
<keyword evidence="7" id="KW-0472">Membrane</keyword>
<evidence type="ECO:0000256" key="5">
    <source>
        <dbReference type="ARBA" id="ARBA00022670"/>
    </source>
</evidence>
<keyword evidence="6 7" id="KW-0378">Hydrolase</keyword>
<keyword evidence="5 7" id="KW-0645">Protease</keyword>
<keyword evidence="11" id="KW-1185">Reference proteome</keyword>
<comment type="subcellular location">
    <subcellularLocation>
        <location evidence="2">Cell membrane</location>
        <topology evidence="2">Single-pass type II membrane protein</topology>
    </subcellularLocation>
    <subcellularLocation>
        <location evidence="8">Membrane</location>
        <topology evidence="8">Single-pass type II membrane protein</topology>
    </subcellularLocation>
</comment>
<keyword evidence="7" id="KW-1133">Transmembrane helix</keyword>
<dbReference type="NCBIfam" id="TIGR02227">
    <property type="entry name" value="sigpep_I_bact"/>
    <property type="match status" value="1"/>
</dbReference>
<evidence type="ECO:0000256" key="3">
    <source>
        <dbReference type="ARBA" id="ARBA00009370"/>
    </source>
</evidence>
<organism evidence="10 11">
    <name type="scientific">Ruthenibacterium intestinale</name>
    <dbReference type="NCBI Taxonomy" id="3133163"/>
    <lineage>
        <taxon>Bacteria</taxon>
        <taxon>Bacillati</taxon>
        <taxon>Bacillota</taxon>
        <taxon>Clostridia</taxon>
        <taxon>Eubacteriales</taxon>
        <taxon>Oscillospiraceae</taxon>
        <taxon>Ruthenibacterium</taxon>
    </lineage>
</organism>
<dbReference type="RefSeq" id="WP_349217136.1">
    <property type="nucleotide sequence ID" value="NZ_JBBMFA010000113.1"/>
</dbReference>
<gene>
    <name evidence="10" type="primary">lepB</name>
    <name evidence="10" type="ORF">WMO24_14705</name>
</gene>
<comment type="caution">
    <text evidence="10">The sequence shown here is derived from an EMBL/GenBank/DDBJ whole genome shotgun (WGS) entry which is preliminary data.</text>
</comment>
<dbReference type="PROSITE" id="PS00501">
    <property type="entry name" value="SPASE_I_1"/>
    <property type="match status" value="1"/>
</dbReference>
<dbReference type="EC" id="3.4.21.89" evidence="4 7"/>
<dbReference type="PANTHER" id="PTHR43390">
    <property type="entry name" value="SIGNAL PEPTIDASE I"/>
    <property type="match status" value="1"/>
</dbReference>
<dbReference type="InterPro" id="IPR019756">
    <property type="entry name" value="Pept_S26A_signal_pept_1_Ser-AS"/>
</dbReference>
<dbReference type="GO" id="GO:0009003">
    <property type="term" value="F:signal peptidase activity"/>
    <property type="evidence" value="ECO:0007669"/>
    <property type="project" value="UniProtKB-EC"/>
</dbReference>
<feature type="transmembrane region" description="Helical" evidence="7">
    <location>
        <begin position="12"/>
        <end position="36"/>
    </location>
</feature>
<dbReference type="CDD" id="cd06530">
    <property type="entry name" value="S26_SPase_I"/>
    <property type="match status" value="1"/>
</dbReference>
<dbReference type="PANTHER" id="PTHR43390:SF1">
    <property type="entry name" value="CHLOROPLAST PROCESSING PEPTIDASE"/>
    <property type="match status" value="1"/>
</dbReference>
<evidence type="ECO:0000256" key="2">
    <source>
        <dbReference type="ARBA" id="ARBA00004401"/>
    </source>
</evidence>
<accession>A0ABV1GII8</accession>